<dbReference type="EMBL" id="JAUTXU010000123">
    <property type="protein sequence ID" value="KAK3706113.1"/>
    <property type="molecule type" value="Genomic_DNA"/>
</dbReference>
<reference evidence="1" key="1">
    <citation type="submission" date="2023-07" db="EMBL/GenBank/DDBJ databases">
        <title>Black Yeasts Isolated from many extreme environments.</title>
        <authorList>
            <person name="Coleine C."/>
            <person name="Stajich J.E."/>
            <person name="Selbmann L."/>
        </authorList>
    </citation>
    <scope>NUCLEOTIDE SEQUENCE</scope>
    <source>
        <strain evidence="1">CCFEE 5714</strain>
    </source>
</reference>
<evidence type="ECO:0000313" key="2">
    <source>
        <dbReference type="Proteomes" id="UP001281147"/>
    </source>
</evidence>
<evidence type="ECO:0000313" key="1">
    <source>
        <dbReference type="EMBL" id="KAK3706113.1"/>
    </source>
</evidence>
<gene>
    <name evidence="1" type="primary">SIP3_3</name>
    <name evidence="1" type="ORF">LTR37_012940</name>
</gene>
<proteinExistence type="predicted"/>
<accession>A0ACC3MY72</accession>
<comment type="caution">
    <text evidence="1">The sequence shown here is derived from an EMBL/GenBank/DDBJ whole genome shotgun (WGS) entry which is preliminary data.</text>
</comment>
<organism evidence="1 2">
    <name type="scientific">Vermiconidia calcicola</name>
    <dbReference type="NCBI Taxonomy" id="1690605"/>
    <lineage>
        <taxon>Eukaryota</taxon>
        <taxon>Fungi</taxon>
        <taxon>Dikarya</taxon>
        <taxon>Ascomycota</taxon>
        <taxon>Pezizomycotina</taxon>
        <taxon>Dothideomycetes</taxon>
        <taxon>Dothideomycetidae</taxon>
        <taxon>Mycosphaerellales</taxon>
        <taxon>Extremaceae</taxon>
        <taxon>Vermiconidia</taxon>
    </lineage>
</organism>
<sequence>MAELHESLKYLSPIDWEDVPRDDLSSYLSQTFNAAELLVNSVPPPPSGTPFESAQPHNTTANSARSANAVHSSAARPAAPDKEHADLQKSWGKPMNYSQKENPMNVALYKMAGKDRHGAWYARHNIMEGIGFTKFSRALMREFPETLLTQGAPGAGAKRGLSAERRLERMEVDGVGKMEIYQLSAQMPPPVSPRDFLTLLHTTSAGLTDKSAADKQDGGRHVPRSFMVVSRPLTHPEAPQRSDFVRGKYESVELVREIPLHISGTNGDAADPELNPVEWIMITRSDPAGGVPRFLVDRDWACAQETIPDADADEDKQLETSEQKAEVTEQQGIAAATAEGGAPSKDGAAETSEKSAPVAVAVAQTQSAPPAAAPTGEEGGMASTLSSNLQAGVNTYAPISVASFMQRQLQPDQSSTQDLTEEDTSDSSSVGSFMSADEMKWLSTAPEEQEPRESTENLSIKSGASSSELSKSEKKSMSSHDRELYKITQQREKLDQKLAKKRETEENKLKQSQQKESSEQTKAREKMEKELKKTEERHRKEIEKLEQKRGKELKKAEERRRKMVDQNKLSLVARERDEFRNQSDLLRKENELLRDQVESLQRYNTALADKLGKVGGAEAVKSVQQEIKGPVRTDTMKKSKSMESVGSSKKGS</sequence>
<keyword evidence="2" id="KW-1185">Reference proteome</keyword>
<dbReference type="Proteomes" id="UP001281147">
    <property type="component" value="Unassembled WGS sequence"/>
</dbReference>
<protein>
    <submittedName>
        <fullName evidence="1">SNF1-interacting protein</fullName>
    </submittedName>
</protein>
<name>A0ACC3MY72_9PEZI</name>